<dbReference type="Pfam" id="PF02626">
    <property type="entry name" value="CT_A_B"/>
    <property type="match status" value="1"/>
</dbReference>
<reference evidence="7" key="1">
    <citation type="submission" date="2016-12" db="EMBL/GenBank/DDBJ databases">
        <authorList>
            <person name="Meng X."/>
        </authorList>
    </citation>
    <scope>NUCLEOTIDE SEQUENCE [LARGE SCALE GENOMIC DNA]</scope>
    <source>
        <strain evidence="7">DSM 19116</strain>
    </source>
</reference>
<keyword evidence="1" id="KW-0547">Nucleotide-binding</keyword>
<dbReference type="SUPFAM" id="SSF50891">
    <property type="entry name" value="Cyclophilin-like"/>
    <property type="match status" value="2"/>
</dbReference>
<dbReference type="Pfam" id="PF02682">
    <property type="entry name" value="CT_C_D"/>
    <property type="match status" value="1"/>
</dbReference>
<gene>
    <name evidence="6" type="ORF">BSZ39_02630</name>
</gene>
<name>A0A1Q5Q4Z6_9ACTO</name>
<evidence type="ECO:0000256" key="3">
    <source>
        <dbReference type="ARBA" id="ARBA00022840"/>
    </source>
</evidence>
<evidence type="ECO:0000259" key="4">
    <source>
        <dbReference type="SMART" id="SM00796"/>
    </source>
</evidence>
<dbReference type="GO" id="GO:0005524">
    <property type="term" value="F:ATP binding"/>
    <property type="evidence" value="ECO:0007669"/>
    <property type="project" value="UniProtKB-KW"/>
</dbReference>
<dbReference type="Proteomes" id="UP000185628">
    <property type="component" value="Unassembled WGS sequence"/>
</dbReference>
<dbReference type="AlphaFoldDB" id="A0A1Q5Q4Z6"/>
<feature type="domain" description="Carboxyltransferase" evidence="5">
    <location>
        <begin position="245"/>
        <end position="528"/>
    </location>
</feature>
<keyword evidence="3" id="KW-0067">ATP-binding</keyword>
<dbReference type="SMART" id="SM00796">
    <property type="entry name" value="AHS1"/>
    <property type="match status" value="1"/>
</dbReference>
<dbReference type="EMBL" id="MQVR01000009">
    <property type="protein sequence ID" value="OKL54700.1"/>
    <property type="molecule type" value="Genomic_DNA"/>
</dbReference>
<evidence type="ECO:0000313" key="6">
    <source>
        <dbReference type="EMBL" id="OKL54700.1"/>
    </source>
</evidence>
<dbReference type="InterPro" id="IPR029000">
    <property type="entry name" value="Cyclophilin-like_dom_sf"/>
</dbReference>
<evidence type="ECO:0000256" key="1">
    <source>
        <dbReference type="ARBA" id="ARBA00022741"/>
    </source>
</evidence>
<feature type="domain" description="Carboxyltransferase" evidence="4">
    <location>
        <begin position="3"/>
        <end position="192"/>
    </location>
</feature>
<dbReference type="Gene3D" id="3.30.1360.40">
    <property type="match status" value="1"/>
</dbReference>
<comment type="caution">
    <text evidence="6">The sequence shown here is derived from an EMBL/GenBank/DDBJ whole genome shotgun (WGS) entry which is preliminary data.</text>
</comment>
<keyword evidence="2" id="KW-0378">Hydrolase</keyword>
<dbReference type="InterPro" id="IPR003778">
    <property type="entry name" value="CT_A_B"/>
</dbReference>
<dbReference type="SMART" id="SM00797">
    <property type="entry name" value="AHS2"/>
    <property type="match status" value="1"/>
</dbReference>
<dbReference type="Gene3D" id="2.40.100.10">
    <property type="entry name" value="Cyclophilin-like"/>
    <property type="match status" value="2"/>
</dbReference>
<dbReference type="InterPro" id="IPR052708">
    <property type="entry name" value="PxpC"/>
</dbReference>
<dbReference type="PANTHER" id="PTHR43309:SF3">
    <property type="entry name" value="5-OXOPROLINASE SUBUNIT C"/>
    <property type="match status" value="1"/>
</dbReference>
<accession>A0A1Q5Q4Z6</accession>
<evidence type="ECO:0000313" key="7">
    <source>
        <dbReference type="Proteomes" id="UP000185628"/>
    </source>
</evidence>
<dbReference type="RefSeq" id="WP_073715842.1">
    <property type="nucleotide sequence ID" value="NZ_MQVR01000009.1"/>
</dbReference>
<proteinExistence type="predicted"/>
<dbReference type="NCBIfam" id="TIGR00724">
    <property type="entry name" value="urea_amlyse_rel"/>
    <property type="match status" value="1"/>
</dbReference>
<organism evidence="6 7">
    <name type="scientific">Bowdeniella nasicola</name>
    <dbReference type="NCBI Taxonomy" id="208480"/>
    <lineage>
        <taxon>Bacteria</taxon>
        <taxon>Bacillati</taxon>
        <taxon>Actinomycetota</taxon>
        <taxon>Actinomycetes</taxon>
        <taxon>Actinomycetales</taxon>
        <taxon>Actinomycetaceae</taxon>
        <taxon>Bowdeniella</taxon>
    </lineage>
</organism>
<dbReference type="GO" id="GO:0016787">
    <property type="term" value="F:hydrolase activity"/>
    <property type="evidence" value="ECO:0007669"/>
    <property type="project" value="UniProtKB-KW"/>
</dbReference>
<keyword evidence="7" id="KW-1185">Reference proteome</keyword>
<dbReference type="OrthoDB" id="9768696at2"/>
<dbReference type="GO" id="GO:0016829">
    <property type="term" value="F:lyase activity"/>
    <property type="evidence" value="ECO:0007669"/>
    <property type="project" value="UniProtKB-KW"/>
</dbReference>
<dbReference type="InterPro" id="IPR003833">
    <property type="entry name" value="CT_C_D"/>
</dbReference>
<protein>
    <submittedName>
        <fullName evidence="6">Urea amidolyase</fullName>
    </submittedName>
</protein>
<dbReference type="PANTHER" id="PTHR43309">
    <property type="entry name" value="5-OXOPROLINASE SUBUNIT C"/>
    <property type="match status" value="1"/>
</dbReference>
<evidence type="ECO:0000256" key="2">
    <source>
        <dbReference type="ARBA" id="ARBA00022801"/>
    </source>
</evidence>
<keyword evidence="6" id="KW-0456">Lyase</keyword>
<sequence length="528" mass="56063">MNRTIVPCGDLAFLVELDSLEDVLALHQELVTSKPTGMLECLAAARTVLVRAISPVAAIELARHVRELQVTGPVTRDSEEITLDVCYDGEDLDDVARLVGMSREAVIQAHTSQAWTAAFGGFAPGFVYCVGENDSLDVERRSSPRTAVPAGAVAIAGNFSAVYPRATPGGWQLLGRTAEPMWDTARERPSLIAPGDIVRYRAVPELIQLAERPTGEAPPVDYGFRVVATGLQSLFQDQGRVGFADLGVSASGAMDLRSARRANLLVGNPTGGTVIENLMGGLTIEAIGDLVAGVAGADVPLRITGEPLGGDVSEYTPEINRPFALLSGQRLAIGAPRRGLRSYLAVRGGIEADEVLGSTSSDLLSGEGPAPLAAGDVVRVGAPQWPSFVSDPKHAPTLPRDLVSVSVILGPRDEWFDPDQIDLLLSQEWTVTDISNRIGLRLDGEPLTTRDLGELPSEGTVAGAIQIPREGKPVVFMRDHPVTGGYPVIGVVPHHDLDVLAQLPPGSKIRFRLYHLPSVADDAIGDHS</sequence>
<evidence type="ECO:0000259" key="5">
    <source>
        <dbReference type="SMART" id="SM00797"/>
    </source>
</evidence>